<evidence type="ECO:0000313" key="1">
    <source>
        <dbReference type="EMBL" id="PRY83802.1"/>
    </source>
</evidence>
<protein>
    <submittedName>
        <fullName evidence="1">Uncharacterized protein</fullName>
    </submittedName>
</protein>
<evidence type="ECO:0000313" key="2">
    <source>
        <dbReference type="Proteomes" id="UP000238392"/>
    </source>
</evidence>
<dbReference type="EMBL" id="PVTQ01000028">
    <property type="protein sequence ID" value="PRY83802.1"/>
    <property type="molecule type" value="Genomic_DNA"/>
</dbReference>
<accession>A0A2T0WAS6</accession>
<reference evidence="1 2" key="1">
    <citation type="submission" date="2018-03" db="EMBL/GenBank/DDBJ databases">
        <title>Genomic Encyclopedia of Archaeal and Bacterial Type Strains, Phase II (KMG-II): from individual species to whole genera.</title>
        <authorList>
            <person name="Goeker M."/>
        </authorList>
    </citation>
    <scope>NUCLEOTIDE SEQUENCE [LARGE SCALE GENOMIC DNA]</scope>
    <source>
        <strain evidence="1 2">DSM 100212</strain>
    </source>
</reference>
<sequence>MSTFNWNTPGIPETNLADNAREFQSRAQKLAIIECAATIHQAPRGSIKHFFAEVARAGAIPLQQANSPKA</sequence>
<dbReference type="AlphaFoldDB" id="A0A2T0WAS6"/>
<proteinExistence type="predicted"/>
<name>A0A2T0WAS6_9RHOB</name>
<keyword evidence="2" id="KW-1185">Reference proteome</keyword>
<dbReference type="RefSeq" id="WP_106268615.1">
    <property type="nucleotide sequence ID" value="NZ_PVTQ01000028.1"/>
</dbReference>
<dbReference type="Proteomes" id="UP000238392">
    <property type="component" value="Unassembled WGS sequence"/>
</dbReference>
<organism evidence="1 2">
    <name type="scientific">Donghicola tyrosinivorans</name>
    <dbReference type="NCBI Taxonomy" id="1652492"/>
    <lineage>
        <taxon>Bacteria</taxon>
        <taxon>Pseudomonadati</taxon>
        <taxon>Pseudomonadota</taxon>
        <taxon>Alphaproteobacteria</taxon>
        <taxon>Rhodobacterales</taxon>
        <taxon>Roseobacteraceae</taxon>
        <taxon>Donghicola</taxon>
    </lineage>
</organism>
<comment type="caution">
    <text evidence="1">The sequence shown here is derived from an EMBL/GenBank/DDBJ whole genome shotgun (WGS) entry which is preliminary data.</text>
</comment>
<gene>
    <name evidence="1" type="ORF">CLV74_1281</name>
</gene>